<evidence type="ECO:0000313" key="2">
    <source>
        <dbReference type="Proteomes" id="UP000594263"/>
    </source>
</evidence>
<sequence>MGSKRPFDGEDFIRLPFKHARPVDSDEKLISFTSVASFADARQKDDVLGCYYGSLCTPQRVEEHTVDSVDNHCFPFEKDIESSGILSSVTENLCEDYASQGSDVTTLLSLSDHYPRKLVPIGREYQADIPKWDPHVLAESNLSHESTSTACPDCDSDDIGKFMGTCVVPMPDSTLIVHDSVERGYGRCSCRDSSSVRCVRQHVEEARASLLKLVGRDKFVGLGFLEMGEEVANGWSVEEQRVFHEVVYKNPVSLGTNFWLCLRMKLSSRTQRELVSYYYNVFMLRIRAIQNRSNELEIDSDDDEWHGESSYSFLGQCEDGEDSQLESSALDQDDERDLDHGNDFVKNVVERVEDSRFSGVGLQFKDVDFTHGYHCGNRGLGGSGAVFDALGNNYESYTTRPYYPSDSVSGSRHSDMTTASCFHTESSGSGLGLGPGLLYDSHESLMWGGNTFTSGLDLLPTSNMIEAIFGPGSWDKKSTDDENVS</sequence>
<protein>
    <submittedName>
        <fullName evidence="1">Uncharacterized protein</fullName>
    </submittedName>
</protein>
<dbReference type="Gramene" id="Kaladp0043s0171.2.v1.1">
    <property type="protein sequence ID" value="Kaladp0043s0171.2.v1.1"/>
    <property type="gene ID" value="Kaladp0043s0171.v1.1"/>
</dbReference>
<name>A0A7N0TRZ0_KALFE</name>
<dbReference type="Gramene" id="Kaladp0043s0171.3.v1.1">
    <property type="protein sequence ID" value="Kaladp0043s0171.3.v1.1"/>
    <property type="gene ID" value="Kaladp0043s0171.v1.1"/>
</dbReference>
<dbReference type="AlphaFoldDB" id="A0A7N0TRZ0"/>
<evidence type="ECO:0000313" key="1">
    <source>
        <dbReference type="EnsemblPlants" id="Kaladp0043s0171.1.v1.1"/>
    </source>
</evidence>
<dbReference type="EnsemblPlants" id="Kaladp0043s0171.3.v1.1">
    <property type="protein sequence ID" value="Kaladp0043s0171.3.v1.1"/>
    <property type="gene ID" value="Kaladp0043s0171.v1.1"/>
</dbReference>
<organism evidence="1 2">
    <name type="scientific">Kalanchoe fedtschenkoi</name>
    <name type="common">Lavender scallops</name>
    <name type="synonym">South American air plant</name>
    <dbReference type="NCBI Taxonomy" id="63787"/>
    <lineage>
        <taxon>Eukaryota</taxon>
        <taxon>Viridiplantae</taxon>
        <taxon>Streptophyta</taxon>
        <taxon>Embryophyta</taxon>
        <taxon>Tracheophyta</taxon>
        <taxon>Spermatophyta</taxon>
        <taxon>Magnoliopsida</taxon>
        <taxon>eudicotyledons</taxon>
        <taxon>Gunneridae</taxon>
        <taxon>Pentapetalae</taxon>
        <taxon>Saxifragales</taxon>
        <taxon>Crassulaceae</taxon>
        <taxon>Kalanchoe</taxon>
    </lineage>
</organism>
<dbReference type="Gramene" id="Kaladp0043s0171.1.v1.1">
    <property type="protein sequence ID" value="Kaladp0043s0171.1.v1.1"/>
    <property type="gene ID" value="Kaladp0043s0171.v1.1"/>
</dbReference>
<dbReference type="PANTHER" id="PTHR46872:SF5">
    <property type="entry name" value="MYB-LIKE DOMAIN-CONTAINING PROTEIN"/>
    <property type="match status" value="1"/>
</dbReference>
<dbReference type="Proteomes" id="UP000594263">
    <property type="component" value="Unplaced"/>
</dbReference>
<dbReference type="OMA" id="CICMDKG"/>
<reference evidence="1" key="1">
    <citation type="submission" date="2021-01" db="UniProtKB">
        <authorList>
            <consortium name="EnsemblPlants"/>
        </authorList>
    </citation>
    <scope>IDENTIFICATION</scope>
</reference>
<dbReference type="EnsemblPlants" id="Kaladp0043s0171.1.v1.1">
    <property type="protein sequence ID" value="Kaladp0043s0171.1.v1.1"/>
    <property type="gene ID" value="Kaladp0043s0171.v1.1"/>
</dbReference>
<dbReference type="PANTHER" id="PTHR46872">
    <property type="entry name" value="DNA BINDING PROTEIN"/>
    <property type="match status" value="1"/>
</dbReference>
<accession>A0A7N0TRZ0</accession>
<dbReference type="EnsemblPlants" id="Kaladp0043s0171.2.v1.1">
    <property type="protein sequence ID" value="Kaladp0043s0171.2.v1.1"/>
    <property type="gene ID" value="Kaladp0043s0171.v1.1"/>
</dbReference>
<proteinExistence type="predicted"/>
<keyword evidence="2" id="KW-1185">Reference proteome</keyword>